<gene>
    <name evidence="2" type="ORF">CKA38_03310</name>
</gene>
<dbReference type="OrthoDB" id="195113at2"/>
<keyword evidence="3" id="KW-1185">Reference proteome</keyword>
<protein>
    <submittedName>
        <fullName evidence="2">Deaminase</fullName>
    </submittedName>
</protein>
<dbReference type="KEGG" id="elut:CKA38_03310"/>
<dbReference type="PANTHER" id="PTHR38011">
    <property type="entry name" value="DIHYDROFOLATE REDUCTASE FAMILY PROTEIN (AFU_ORTHOLOGUE AFUA_8G06820)"/>
    <property type="match status" value="1"/>
</dbReference>
<evidence type="ECO:0000313" key="3">
    <source>
        <dbReference type="Proteomes" id="UP000244896"/>
    </source>
</evidence>
<accession>A0A2U8E0P1</accession>
<reference evidence="2 3" key="1">
    <citation type="journal article" date="2018" name="Syst. Appl. Microbiol.">
        <title>Ereboglobus luteus gen. nov. sp. nov. from cockroach guts, and new insights into the oxygen relationship of the genera Opitutus and Didymococcus (Verrucomicrobia: Opitutaceae).</title>
        <authorList>
            <person name="Tegtmeier D."/>
            <person name="Belitz A."/>
            <person name="Radek R."/>
            <person name="Heimerl T."/>
            <person name="Brune A."/>
        </authorList>
    </citation>
    <scope>NUCLEOTIDE SEQUENCE [LARGE SCALE GENOMIC DNA]</scope>
    <source>
        <strain evidence="2 3">Ho45</strain>
    </source>
</reference>
<evidence type="ECO:0000259" key="1">
    <source>
        <dbReference type="Pfam" id="PF01872"/>
    </source>
</evidence>
<dbReference type="Proteomes" id="UP000244896">
    <property type="component" value="Chromosome"/>
</dbReference>
<organism evidence="2 3">
    <name type="scientific">Ereboglobus luteus</name>
    <dbReference type="NCBI Taxonomy" id="1796921"/>
    <lineage>
        <taxon>Bacteria</taxon>
        <taxon>Pseudomonadati</taxon>
        <taxon>Verrucomicrobiota</taxon>
        <taxon>Opitutia</taxon>
        <taxon>Opitutales</taxon>
        <taxon>Opitutaceae</taxon>
        <taxon>Ereboglobus</taxon>
    </lineage>
</organism>
<sequence>MKVTVFIAASLDGFIARKNGDIDWLPSPSGEDHGYEALMRSVDALVMGRHTFEKMLTFDEWFYGDKRIVVLSSKPVVIPDRISAHVESMTGSPNEIIARLTGRGYRHLYVDGGVTIQRFLSDGLVNRLIITWIPVLIGRGIPLFGPLTRDVHLKHRATRSYPSGLVQSEYEVISPRAAVAEID</sequence>
<feature type="domain" description="Bacterial bifunctional deaminase-reductase C-terminal" evidence="1">
    <location>
        <begin position="2"/>
        <end position="166"/>
    </location>
</feature>
<dbReference type="AlphaFoldDB" id="A0A2U8E0P1"/>
<proteinExistence type="predicted"/>
<dbReference type="RefSeq" id="WP_108824214.1">
    <property type="nucleotide sequence ID" value="NZ_CP023004.1"/>
</dbReference>
<evidence type="ECO:0000313" key="2">
    <source>
        <dbReference type="EMBL" id="AWI08408.1"/>
    </source>
</evidence>
<dbReference type="GO" id="GO:0008703">
    <property type="term" value="F:5-amino-6-(5-phosphoribosylamino)uracil reductase activity"/>
    <property type="evidence" value="ECO:0007669"/>
    <property type="project" value="InterPro"/>
</dbReference>
<dbReference type="InterPro" id="IPR002734">
    <property type="entry name" value="RibDG_C"/>
</dbReference>
<dbReference type="PANTHER" id="PTHR38011:SF11">
    <property type="entry name" value="2,5-DIAMINO-6-RIBOSYLAMINO-4(3H)-PYRIMIDINONE 5'-PHOSPHATE REDUCTASE"/>
    <property type="match status" value="1"/>
</dbReference>
<dbReference type="InterPro" id="IPR024072">
    <property type="entry name" value="DHFR-like_dom_sf"/>
</dbReference>
<dbReference type="Pfam" id="PF01872">
    <property type="entry name" value="RibD_C"/>
    <property type="match status" value="1"/>
</dbReference>
<dbReference type="SUPFAM" id="SSF53597">
    <property type="entry name" value="Dihydrofolate reductase-like"/>
    <property type="match status" value="1"/>
</dbReference>
<dbReference type="EMBL" id="CP023004">
    <property type="protein sequence ID" value="AWI08408.1"/>
    <property type="molecule type" value="Genomic_DNA"/>
</dbReference>
<dbReference type="InterPro" id="IPR050765">
    <property type="entry name" value="Riboflavin_Biosynth_HTPR"/>
</dbReference>
<dbReference type="Gene3D" id="3.40.430.10">
    <property type="entry name" value="Dihydrofolate Reductase, subunit A"/>
    <property type="match status" value="1"/>
</dbReference>
<name>A0A2U8E0P1_9BACT</name>
<dbReference type="GO" id="GO:0009231">
    <property type="term" value="P:riboflavin biosynthetic process"/>
    <property type="evidence" value="ECO:0007669"/>
    <property type="project" value="InterPro"/>
</dbReference>